<sequence length="61" mass="6814">MATVAETVTGMAMSVVTSVYAKMWGEAVPEQQRLTVQLFRNSFYFTTSIILIAKYGEFVCP</sequence>
<name>A0A0M0J6Y5_9EUKA</name>
<protein>
    <submittedName>
        <fullName evidence="1">Uncharacterized protein</fullName>
    </submittedName>
</protein>
<reference evidence="2" key="1">
    <citation type="journal article" date="2015" name="PLoS Genet.">
        <title>Genome Sequence and Transcriptome Analyses of Chrysochromulina tobin: Metabolic Tools for Enhanced Algal Fitness in the Prominent Order Prymnesiales (Haptophyceae).</title>
        <authorList>
            <person name="Hovde B.T."/>
            <person name="Deodato C.R."/>
            <person name="Hunsperger H.M."/>
            <person name="Ryken S.A."/>
            <person name="Yost W."/>
            <person name="Jha R.K."/>
            <person name="Patterson J."/>
            <person name="Monnat R.J. Jr."/>
            <person name="Barlow S.B."/>
            <person name="Starkenburg S.R."/>
            <person name="Cattolico R.A."/>
        </authorList>
    </citation>
    <scope>NUCLEOTIDE SEQUENCE</scope>
    <source>
        <strain evidence="2">CCMP291</strain>
    </source>
</reference>
<gene>
    <name evidence="1" type="ORF">Ctob_000281</name>
</gene>
<dbReference type="EMBL" id="JWZX01003320">
    <property type="protein sequence ID" value="KOO21968.1"/>
    <property type="molecule type" value="Genomic_DNA"/>
</dbReference>
<organism evidence="1 2">
    <name type="scientific">Chrysochromulina tobinii</name>
    <dbReference type="NCBI Taxonomy" id="1460289"/>
    <lineage>
        <taxon>Eukaryota</taxon>
        <taxon>Haptista</taxon>
        <taxon>Haptophyta</taxon>
        <taxon>Prymnesiophyceae</taxon>
        <taxon>Prymnesiales</taxon>
        <taxon>Chrysochromulinaceae</taxon>
        <taxon>Chrysochromulina</taxon>
    </lineage>
</organism>
<comment type="caution">
    <text evidence="1">The sequence shown here is derived from an EMBL/GenBank/DDBJ whole genome shotgun (WGS) entry which is preliminary data.</text>
</comment>
<proteinExistence type="predicted"/>
<dbReference type="AlphaFoldDB" id="A0A0M0J6Y5"/>
<dbReference type="Proteomes" id="UP000037460">
    <property type="component" value="Unassembled WGS sequence"/>
</dbReference>
<evidence type="ECO:0000313" key="1">
    <source>
        <dbReference type="EMBL" id="KOO21968.1"/>
    </source>
</evidence>
<evidence type="ECO:0000313" key="2">
    <source>
        <dbReference type="Proteomes" id="UP000037460"/>
    </source>
</evidence>
<accession>A0A0M0J6Y5</accession>
<keyword evidence="2" id="KW-1185">Reference proteome</keyword>